<sequence>MRLLRAAPLTPSHVIITGGSSGIGLALARLYLERGASVTLIARSAKRLQEAAVLLGNGPKLGHQSADVADFQALTAAIAAAESQHGPCDLLITSAGVVRPSPLQAMDVTEARTQIETNLLGTIHAAKILWSGMADRGGRMVFVSSGAAFIGLHGYAPYCASKAALVGLADSLRQEAAGTRLGISICFPPDTDTPQLAAELPLRSPEAEKLMGRVAPWSADDVATEIDRQLARGRSEIHFGLTLWFLARFGSLARPFIYRFLAAR</sequence>
<gene>
    <name evidence="3" type="ORF">QO005_003729</name>
</gene>
<proteinExistence type="inferred from homology"/>
<name>A0ABU0IIC6_9HYPH</name>
<dbReference type="PRINTS" id="PR00081">
    <property type="entry name" value="GDHRDH"/>
</dbReference>
<comment type="similarity">
    <text evidence="1">Belongs to the short-chain dehydrogenases/reductases (SDR) family.</text>
</comment>
<dbReference type="SUPFAM" id="SSF51735">
    <property type="entry name" value="NAD(P)-binding Rossmann-fold domains"/>
    <property type="match status" value="1"/>
</dbReference>
<dbReference type="RefSeq" id="WP_307159550.1">
    <property type="nucleotide sequence ID" value="NZ_JAUSWH010000014.1"/>
</dbReference>
<organism evidence="3 4">
    <name type="scientific">Rhizobium paknamense</name>
    <dbReference type="NCBI Taxonomy" id="1206817"/>
    <lineage>
        <taxon>Bacteria</taxon>
        <taxon>Pseudomonadati</taxon>
        <taxon>Pseudomonadota</taxon>
        <taxon>Alphaproteobacteria</taxon>
        <taxon>Hyphomicrobiales</taxon>
        <taxon>Rhizobiaceae</taxon>
        <taxon>Rhizobium/Agrobacterium group</taxon>
        <taxon>Rhizobium</taxon>
    </lineage>
</organism>
<evidence type="ECO:0000259" key="2">
    <source>
        <dbReference type="SMART" id="SM00822"/>
    </source>
</evidence>
<evidence type="ECO:0000313" key="3">
    <source>
        <dbReference type="EMBL" id="MDQ0457373.1"/>
    </source>
</evidence>
<dbReference type="PRINTS" id="PR00080">
    <property type="entry name" value="SDRFAMILY"/>
</dbReference>
<evidence type="ECO:0000256" key="1">
    <source>
        <dbReference type="RuleBase" id="RU000363"/>
    </source>
</evidence>
<dbReference type="Pfam" id="PF00106">
    <property type="entry name" value="adh_short"/>
    <property type="match status" value="1"/>
</dbReference>
<dbReference type="PROSITE" id="PS00061">
    <property type="entry name" value="ADH_SHORT"/>
    <property type="match status" value="1"/>
</dbReference>
<dbReference type="Gene3D" id="3.40.50.720">
    <property type="entry name" value="NAD(P)-binding Rossmann-like Domain"/>
    <property type="match status" value="1"/>
</dbReference>
<dbReference type="Proteomes" id="UP001235269">
    <property type="component" value="Unassembled WGS sequence"/>
</dbReference>
<feature type="domain" description="Ketoreductase" evidence="2">
    <location>
        <begin position="12"/>
        <end position="190"/>
    </location>
</feature>
<accession>A0ABU0IIC6</accession>
<evidence type="ECO:0000313" key="4">
    <source>
        <dbReference type="Proteomes" id="UP001235269"/>
    </source>
</evidence>
<dbReference type="SMART" id="SM00822">
    <property type="entry name" value="PKS_KR"/>
    <property type="match status" value="1"/>
</dbReference>
<dbReference type="InterPro" id="IPR020904">
    <property type="entry name" value="Sc_DH/Rdtase_CS"/>
</dbReference>
<dbReference type="PANTHER" id="PTHR43550">
    <property type="entry name" value="3-KETODIHYDROSPHINGOSINE REDUCTASE"/>
    <property type="match status" value="1"/>
</dbReference>
<dbReference type="EMBL" id="JAUSWH010000014">
    <property type="protein sequence ID" value="MDQ0457373.1"/>
    <property type="molecule type" value="Genomic_DNA"/>
</dbReference>
<dbReference type="InterPro" id="IPR057326">
    <property type="entry name" value="KR_dom"/>
</dbReference>
<protein>
    <submittedName>
        <fullName evidence="3">NAD(P)-dependent dehydrogenase (Short-subunit alcohol dehydrogenase family)</fullName>
    </submittedName>
</protein>
<comment type="caution">
    <text evidence="3">The sequence shown here is derived from an EMBL/GenBank/DDBJ whole genome shotgun (WGS) entry which is preliminary data.</text>
</comment>
<dbReference type="PANTHER" id="PTHR43550:SF3">
    <property type="entry name" value="3-KETODIHYDROSPHINGOSINE REDUCTASE"/>
    <property type="match status" value="1"/>
</dbReference>
<dbReference type="InterPro" id="IPR036291">
    <property type="entry name" value="NAD(P)-bd_dom_sf"/>
</dbReference>
<reference evidence="3 4" key="1">
    <citation type="submission" date="2023-07" db="EMBL/GenBank/DDBJ databases">
        <title>Genomic Encyclopedia of Type Strains, Phase IV (KMG-IV): sequencing the most valuable type-strain genomes for metagenomic binning, comparative biology and taxonomic classification.</title>
        <authorList>
            <person name="Goeker M."/>
        </authorList>
    </citation>
    <scope>NUCLEOTIDE SEQUENCE [LARGE SCALE GENOMIC DNA]</scope>
    <source>
        <strain evidence="3 4">DSM 100301</strain>
    </source>
</reference>
<keyword evidence="4" id="KW-1185">Reference proteome</keyword>
<dbReference type="InterPro" id="IPR002347">
    <property type="entry name" value="SDR_fam"/>
</dbReference>